<dbReference type="KEGG" id="cre:CHLRE_09g391350v5"/>
<keyword evidence="1" id="KW-0945">Host-virus interaction</keyword>
<protein>
    <recommendedName>
        <fullName evidence="6">Pherophorin domain-containing protein</fullName>
    </recommendedName>
</protein>
<proteinExistence type="predicted"/>
<sequence>MARRSSATAAVAVLAMTILCLMGAAQARKTAAVFRSSTGRMLLGNTVICPAQPSSDCSAFYSSCASITCTNLVVTIDVTGSGCKGGSYSWGACLKWGLGDTRCGLMTSCAGTNKGDYCDGFTKVSFAIDQSDTKVGIQIHDGTFTTGTNNCTTTNPLGTGGCWAGSNQCQTCEYVYTIPSSCKTNSKPPSPAPPSPAPPSPAPPSPAPPSPAPPSPAPPSPAPPSPAPPSPAPPSPAPPSPAPPSPAPPSPAPPSPAPPSPEPPSPAPPSPAPPSPAPPSPAPPSPEPPSPAPPSPAPPSPAPPSPEPPSPAPPSPAPPSPASKAVMESLSSTAGTEQQIPAPVGSVFWNARQDASKANAWGGYFRIVPPHDVSAIYEFDVCAGCGQNRVSKGFIMGRLQFVLTNLNGKTSITTFVAPSLTASTTSSVLHMYQSFIAPPSLTPGQFSKFTGVVGPATTPFTYGASWASTVVTGTVKSGSSSYPVPSTEPSNGLYVAIHLTVGGSMCF</sequence>
<feature type="compositionally biased region" description="Polar residues" evidence="2">
    <location>
        <begin position="329"/>
        <end position="338"/>
    </location>
</feature>
<evidence type="ECO:0000313" key="5">
    <source>
        <dbReference type="Proteomes" id="UP000006906"/>
    </source>
</evidence>
<dbReference type="AlphaFoldDB" id="A0A2K3DDG6"/>
<accession>A0A2K3DDG6</accession>
<dbReference type="GeneID" id="5720080"/>
<dbReference type="PANTHER" id="PTHR13037">
    <property type="entry name" value="FORMIN"/>
    <property type="match status" value="1"/>
</dbReference>
<evidence type="ECO:0000313" key="4">
    <source>
        <dbReference type="EMBL" id="PNW78580.1"/>
    </source>
</evidence>
<dbReference type="Gramene" id="PNW78581">
    <property type="protein sequence ID" value="PNW78581"/>
    <property type="gene ID" value="CHLRE_09g391350v5"/>
</dbReference>
<gene>
    <name evidence="4" type="ORF">CHLRE_09g391350v5</name>
</gene>
<dbReference type="OrthoDB" id="555290at2759"/>
<reference evidence="4 5" key="1">
    <citation type="journal article" date="2007" name="Science">
        <title>The Chlamydomonas genome reveals the evolution of key animal and plant functions.</title>
        <authorList>
            <person name="Merchant S.S."/>
            <person name="Prochnik S.E."/>
            <person name="Vallon O."/>
            <person name="Harris E.H."/>
            <person name="Karpowicz S.J."/>
            <person name="Witman G.B."/>
            <person name="Terry A."/>
            <person name="Salamov A."/>
            <person name="Fritz-Laylin L.K."/>
            <person name="Marechal-Drouard L."/>
            <person name="Marshall W.F."/>
            <person name="Qu L.H."/>
            <person name="Nelson D.R."/>
            <person name="Sanderfoot A.A."/>
            <person name="Spalding M.H."/>
            <person name="Kapitonov V.V."/>
            <person name="Ren Q."/>
            <person name="Ferris P."/>
            <person name="Lindquist E."/>
            <person name="Shapiro H."/>
            <person name="Lucas S.M."/>
            <person name="Grimwood J."/>
            <person name="Schmutz J."/>
            <person name="Cardol P."/>
            <person name="Cerutti H."/>
            <person name="Chanfreau G."/>
            <person name="Chen C.L."/>
            <person name="Cognat V."/>
            <person name="Croft M.T."/>
            <person name="Dent R."/>
            <person name="Dutcher S."/>
            <person name="Fernandez E."/>
            <person name="Fukuzawa H."/>
            <person name="Gonzalez-Ballester D."/>
            <person name="Gonzalez-Halphen D."/>
            <person name="Hallmann A."/>
            <person name="Hanikenne M."/>
            <person name="Hippler M."/>
            <person name="Inwood W."/>
            <person name="Jabbari K."/>
            <person name="Kalanon M."/>
            <person name="Kuras R."/>
            <person name="Lefebvre P.A."/>
            <person name="Lemaire S.D."/>
            <person name="Lobanov A.V."/>
            <person name="Lohr M."/>
            <person name="Manuell A."/>
            <person name="Meier I."/>
            <person name="Mets L."/>
            <person name="Mittag M."/>
            <person name="Mittelmeier T."/>
            <person name="Moroney J.V."/>
            <person name="Moseley J."/>
            <person name="Napoli C."/>
            <person name="Nedelcu A.M."/>
            <person name="Niyogi K."/>
            <person name="Novoselov S.V."/>
            <person name="Paulsen I.T."/>
            <person name="Pazour G."/>
            <person name="Purton S."/>
            <person name="Ral J.P."/>
            <person name="Riano-Pachon D.M."/>
            <person name="Riekhof W."/>
            <person name="Rymarquis L."/>
            <person name="Schroda M."/>
            <person name="Stern D."/>
            <person name="Umen J."/>
            <person name="Willows R."/>
            <person name="Wilson N."/>
            <person name="Zimmer S.L."/>
            <person name="Allmer J."/>
            <person name="Balk J."/>
            <person name="Bisova K."/>
            <person name="Chen C.J."/>
            <person name="Elias M."/>
            <person name="Gendler K."/>
            <person name="Hauser C."/>
            <person name="Lamb M.R."/>
            <person name="Ledford H."/>
            <person name="Long J.C."/>
            <person name="Minagawa J."/>
            <person name="Page M.D."/>
            <person name="Pan J."/>
            <person name="Pootakham W."/>
            <person name="Roje S."/>
            <person name="Rose A."/>
            <person name="Stahlberg E."/>
            <person name="Terauchi A.M."/>
            <person name="Yang P."/>
            <person name="Ball S."/>
            <person name="Bowler C."/>
            <person name="Dieckmann C.L."/>
            <person name="Gladyshev V.N."/>
            <person name="Green P."/>
            <person name="Jorgensen R."/>
            <person name="Mayfield S."/>
            <person name="Mueller-Roeber B."/>
            <person name="Rajamani S."/>
            <person name="Sayre R.T."/>
            <person name="Brokstein P."/>
            <person name="Dubchak I."/>
            <person name="Goodstein D."/>
            <person name="Hornick L."/>
            <person name="Huang Y.W."/>
            <person name="Jhaveri J."/>
            <person name="Luo Y."/>
            <person name="Martinez D."/>
            <person name="Ngau W.C."/>
            <person name="Otillar B."/>
            <person name="Poliakov A."/>
            <person name="Porter A."/>
            <person name="Szajkowski L."/>
            <person name="Werner G."/>
            <person name="Zhou K."/>
            <person name="Grigoriev I.V."/>
            <person name="Rokhsar D.S."/>
            <person name="Grossman A.R."/>
        </authorList>
    </citation>
    <scope>NUCLEOTIDE SEQUENCE [LARGE SCALE GENOMIC DNA]</scope>
    <source>
        <strain evidence="5">CC-503</strain>
        <strain evidence="4">CC-503 cw92 mt+</strain>
    </source>
</reference>
<dbReference type="PANTHER" id="PTHR13037:SF24">
    <property type="entry name" value="POLYCOMB PROTEIN PCL-RELATED"/>
    <property type="match status" value="1"/>
</dbReference>
<dbReference type="EMBL" id="CM008970">
    <property type="protein sequence ID" value="PNW78580.1"/>
    <property type="molecule type" value="Genomic_DNA"/>
</dbReference>
<name>A0A2K3DDG6_CHLRE</name>
<dbReference type="RefSeq" id="XP_042920985.1">
    <property type="nucleotide sequence ID" value="XM_043065588.1"/>
</dbReference>
<feature type="chain" id="PRO_5014294310" description="Pherophorin domain-containing protein" evidence="3">
    <location>
        <begin position="28"/>
        <end position="507"/>
    </location>
</feature>
<dbReference type="EMBL" id="CM008970">
    <property type="protein sequence ID" value="PNW78581.1"/>
    <property type="molecule type" value="Genomic_DNA"/>
</dbReference>
<feature type="compositionally biased region" description="Pro residues" evidence="2">
    <location>
        <begin position="188"/>
        <end position="321"/>
    </location>
</feature>
<evidence type="ECO:0008006" key="6">
    <source>
        <dbReference type="Google" id="ProtNLM"/>
    </source>
</evidence>
<evidence type="ECO:0000256" key="3">
    <source>
        <dbReference type="SAM" id="SignalP"/>
    </source>
</evidence>
<feature type="signal peptide" evidence="3">
    <location>
        <begin position="1"/>
        <end position="27"/>
    </location>
</feature>
<dbReference type="GO" id="GO:0030036">
    <property type="term" value="P:actin cytoskeleton organization"/>
    <property type="evidence" value="ECO:0000318"/>
    <property type="project" value="GO_Central"/>
</dbReference>
<dbReference type="Proteomes" id="UP000006906">
    <property type="component" value="Chromosome 9"/>
</dbReference>
<reference evidence="4" key="2">
    <citation type="submission" date="2017-07" db="EMBL/GenBank/DDBJ databases">
        <title>WGS assembly of Chlamydomonas reinhardtii.</title>
        <authorList>
            <consortium name="Chlamydomonas Annotation Team"/>
            <consortium name="JGI Annotation Team"/>
            <person name="Merchant S.S."/>
            <person name="Prochnik S.E."/>
            <person name="Vallon O."/>
            <person name="Harris E.H."/>
            <person name="Karpowicz S.J."/>
            <person name="Witman G.B."/>
            <person name="Terry A."/>
            <person name="Salamov A."/>
            <person name="Fritz-Laylin L.K."/>
            <person name="Marechal-Drouard L."/>
            <person name="Marshall W.F."/>
            <person name="Qu L.H."/>
            <person name="Nelson D.R."/>
            <person name="Sanderfoot A.A."/>
            <person name="Spalding M.H."/>
            <person name="Kapitonov V.V."/>
            <person name="Ren Q."/>
            <person name="Ferris P."/>
            <person name="Lindquist E."/>
            <person name="Shapiro H."/>
            <person name="Lucas S.M."/>
            <person name="Grimwood J."/>
            <person name="Schmutz J."/>
            <person name="Grigoriev I.V."/>
            <person name="Rokhsar D.S."/>
        </authorList>
    </citation>
    <scope>NUCLEOTIDE SEQUENCE</scope>
    <source>
        <strain evidence="4">CC-503 cw92 mt+</strain>
    </source>
</reference>
<evidence type="ECO:0000256" key="1">
    <source>
        <dbReference type="ARBA" id="ARBA00022581"/>
    </source>
</evidence>
<feature type="region of interest" description="Disordered" evidence="2">
    <location>
        <begin position="183"/>
        <end position="338"/>
    </location>
</feature>
<dbReference type="PaxDb" id="3055-EDP02565"/>
<keyword evidence="5" id="KW-1185">Reference proteome</keyword>
<keyword evidence="3" id="KW-0732">Signal</keyword>
<dbReference type="Gramene" id="PNW78580">
    <property type="protein sequence ID" value="PNW78580"/>
    <property type="gene ID" value="CHLRE_09g391350v5"/>
</dbReference>
<dbReference type="RefSeq" id="XP_042920986.1">
    <property type="nucleotide sequence ID" value="XM_043065589.1"/>
</dbReference>
<organism evidence="4 5">
    <name type="scientific">Chlamydomonas reinhardtii</name>
    <name type="common">Chlamydomonas smithii</name>
    <dbReference type="NCBI Taxonomy" id="3055"/>
    <lineage>
        <taxon>Eukaryota</taxon>
        <taxon>Viridiplantae</taxon>
        <taxon>Chlorophyta</taxon>
        <taxon>core chlorophytes</taxon>
        <taxon>Chlorophyceae</taxon>
        <taxon>CS clade</taxon>
        <taxon>Chlamydomonadales</taxon>
        <taxon>Chlamydomonadaceae</taxon>
        <taxon>Chlamydomonas</taxon>
    </lineage>
</organism>
<evidence type="ECO:0000256" key="2">
    <source>
        <dbReference type="SAM" id="MobiDB-lite"/>
    </source>
</evidence>